<dbReference type="GO" id="GO:0008270">
    <property type="term" value="F:zinc ion binding"/>
    <property type="evidence" value="ECO:0007669"/>
    <property type="project" value="UniProtKB-UniRule"/>
</dbReference>
<dbReference type="EC" id="3.1.-.-" evidence="8"/>
<keyword evidence="7 8" id="KW-0862">Zinc</keyword>
<dbReference type="GO" id="GO:0006364">
    <property type="term" value="P:rRNA processing"/>
    <property type="evidence" value="ECO:0007669"/>
    <property type="project" value="UniProtKB-UniRule"/>
</dbReference>
<keyword evidence="5 8" id="KW-0255">Endonuclease</keyword>
<comment type="subcellular location">
    <subcellularLocation>
        <location evidence="8">Cytoplasm</location>
    </subcellularLocation>
</comment>
<feature type="binding site" evidence="8">
    <location>
        <position position="120"/>
    </location>
    <ligand>
        <name>Zn(2+)</name>
        <dbReference type="ChEBI" id="CHEBI:29105"/>
        <note>catalytic</note>
    </ligand>
</feature>
<keyword evidence="10" id="KW-1185">Reference proteome</keyword>
<dbReference type="PANTHER" id="PTHR46986">
    <property type="entry name" value="ENDORIBONUCLEASE YBEY, CHLOROPLASTIC"/>
    <property type="match status" value="1"/>
</dbReference>
<evidence type="ECO:0000256" key="2">
    <source>
        <dbReference type="ARBA" id="ARBA00022517"/>
    </source>
</evidence>
<keyword evidence="9" id="KW-0346">Stress response</keyword>
<dbReference type="Gene3D" id="3.40.390.30">
    <property type="entry name" value="Metalloproteases ('zincins'), catalytic domain"/>
    <property type="match status" value="1"/>
</dbReference>
<dbReference type="NCBIfam" id="TIGR00043">
    <property type="entry name" value="rRNA maturation RNase YbeY"/>
    <property type="match status" value="1"/>
</dbReference>
<dbReference type="GO" id="GO:0004222">
    <property type="term" value="F:metalloendopeptidase activity"/>
    <property type="evidence" value="ECO:0007669"/>
    <property type="project" value="InterPro"/>
</dbReference>
<protein>
    <recommendedName>
        <fullName evidence="8">Endoribonuclease YbeY</fullName>
        <ecNumber evidence="8">3.1.-.-</ecNumber>
    </recommendedName>
</protein>
<evidence type="ECO:0000256" key="8">
    <source>
        <dbReference type="HAMAP-Rule" id="MF_00009"/>
    </source>
</evidence>
<dbReference type="HAMAP" id="MF_00009">
    <property type="entry name" value="Endoribonucl_YbeY"/>
    <property type="match status" value="1"/>
</dbReference>
<feature type="binding site" evidence="8">
    <location>
        <position position="126"/>
    </location>
    <ligand>
        <name>Zn(2+)</name>
        <dbReference type="ChEBI" id="CHEBI:29105"/>
        <note>catalytic</note>
    </ligand>
</feature>
<evidence type="ECO:0000256" key="5">
    <source>
        <dbReference type="ARBA" id="ARBA00022759"/>
    </source>
</evidence>
<evidence type="ECO:0000313" key="9">
    <source>
        <dbReference type="EMBL" id="ATX77533.1"/>
    </source>
</evidence>
<proteinExistence type="inferred from homology"/>
<keyword evidence="8" id="KW-0963">Cytoplasm</keyword>
<gene>
    <name evidence="8" type="primary">ybeY</name>
    <name evidence="9" type="ORF">REIFOR_02408</name>
</gene>
<dbReference type="PROSITE" id="PS01306">
    <property type="entry name" value="UPF0054"/>
    <property type="match status" value="1"/>
</dbReference>
<keyword evidence="8" id="KW-0698">rRNA processing</keyword>
<evidence type="ECO:0000313" key="10">
    <source>
        <dbReference type="Proteomes" id="UP000229757"/>
    </source>
</evidence>
<dbReference type="KEGG" id="rfo:REIFOR_02408"/>
<evidence type="ECO:0000256" key="3">
    <source>
        <dbReference type="ARBA" id="ARBA00022722"/>
    </source>
</evidence>
<reference evidence="9 10" key="1">
    <citation type="journal article" date="2017" name="Environ. Microbiol.">
        <title>Genomic and physiological analyses of 'Reinekea forsetii' reveal a versatile opportunistic lifestyle during spring algae blooms.</title>
        <authorList>
            <person name="Avci B."/>
            <person name="Hahnke R.L."/>
            <person name="Chafee M."/>
            <person name="Fischer T."/>
            <person name="Gruber-Vodicka H."/>
            <person name="Tegetmeyer H.E."/>
            <person name="Harder J."/>
            <person name="Fuchs B.M."/>
            <person name="Amann R.I."/>
            <person name="Teeling H."/>
        </authorList>
    </citation>
    <scope>NUCLEOTIDE SEQUENCE [LARGE SCALE GENOMIC DNA]</scope>
    <source>
        <strain evidence="9 10">Hel1_31_D35</strain>
    </source>
</reference>
<evidence type="ECO:0000256" key="1">
    <source>
        <dbReference type="ARBA" id="ARBA00010875"/>
    </source>
</evidence>
<feature type="binding site" evidence="8">
    <location>
        <position position="116"/>
    </location>
    <ligand>
        <name>Zn(2+)</name>
        <dbReference type="ChEBI" id="CHEBI:29105"/>
        <note>catalytic</note>
    </ligand>
</feature>
<keyword evidence="4 8" id="KW-0479">Metal-binding</keyword>
<evidence type="ECO:0000256" key="6">
    <source>
        <dbReference type="ARBA" id="ARBA00022801"/>
    </source>
</evidence>
<name>A0A2K8KS50_9GAMM</name>
<dbReference type="GO" id="GO:0004521">
    <property type="term" value="F:RNA endonuclease activity"/>
    <property type="evidence" value="ECO:0007669"/>
    <property type="project" value="UniProtKB-UniRule"/>
</dbReference>
<comment type="similarity">
    <text evidence="1 8">Belongs to the endoribonuclease YbeY family.</text>
</comment>
<dbReference type="Proteomes" id="UP000229757">
    <property type="component" value="Chromosome"/>
</dbReference>
<dbReference type="AlphaFoldDB" id="A0A2K8KS50"/>
<dbReference type="OrthoDB" id="9807740at2"/>
<dbReference type="SUPFAM" id="SSF55486">
    <property type="entry name" value="Metalloproteases ('zincins'), catalytic domain"/>
    <property type="match status" value="1"/>
</dbReference>
<dbReference type="InterPro" id="IPR002036">
    <property type="entry name" value="YbeY"/>
</dbReference>
<dbReference type="GO" id="GO:0005737">
    <property type="term" value="C:cytoplasm"/>
    <property type="evidence" value="ECO:0007669"/>
    <property type="project" value="UniProtKB-SubCell"/>
</dbReference>
<dbReference type="PANTHER" id="PTHR46986:SF1">
    <property type="entry name" value="ENDORIBONUCLEASE YBEY, CHLOROPLASTIC"/>
    <property type="match status" value="1"/>
</dbReference>
<evidence type="ECO:0000256" key="4">
    <source>
        <dbReference type="ARBA" id="ARBA00022723"/>
    </source>
</evidence>
<dbReference type="Pfam" id="PF02130">
    <property type="entry name" value="YbeY"/>
    <property type="match status" value="1"/>
</dbReference>
<sequence length="156" mass="17209">MNLTLDLQQASQQPNLPSEAQVTGWLEAALAGRLDSAEISVRIVEEAESQELNGQYRGKDSPTNVLSFPFELPPGVPAEEMNFLLGDLVICAAVVASEAAQQNKDLYHHWAHMLIHGALHLLGFDHIESVEAEQMEQMERDILAGLDISDPYKGEF</sequence>
<keyword evidence="3 8" id="KW-0540">Nuclease</keyword>
<dbReference type="EMBL" id="CP011797">
    <property type="protein sequence ID" value="ATX77533.1"/>
    <property type="molecule type" value="Genomic_DNA"/>
</dbReference>
<keyword evidence="6 8" id="KW-0378">Hydrolase</keyword>
<dbReference type="InterPro" id="IPR020549">
    <property type="entry name" value="YbeY_CS"/>
</dbReference>
<keyword evidence="2 8" id="KW-0690">Ribosome biogenesis</keyword>
<dbReference type="InterPro" id="IPR023091">
    <property type="entry name" value="MetalPrtase_cat_dom_sf_prd"/>
</dbReference>
<organism evidence="9 10">
    <name type="scientific">Reinekea forsetii</name>
    <dbReference type="NCBI Taxonomy" id="1336806"/>
    <lineage>
        <taxon>Bacteria</taxon>
        <taxon>Pseudomonadati</taxon>
        <taxon>Pseudomonadota</taxon>
        <taxon>Gammaproteobacteria</taxon>
        <taxon>Oceanospirillales</taxon>
        <taxon>Saccharospirillaceae</taxon>
        <taxon>Reinekea</taxon>
    </lineage>
</organism>
<comment type="function">
    <text evidence="8">Single strand-specific metallo-endoribonuclease involved in late-stage 70S ribosome quality control and in maturation of the 3' terminus of the 16S rRNA.</text>
</comment>
<comment type="cofactor">
    <cofactor evidence="8">
        <name>Zn(2+)</name>
        <dbReference type="ChEBI" id="CHEBI:29105"/>
    </cofactor>
    <text evidence="8">Binds 1 zinc ion.</text>
</comment>
<accession>A0A2K8KS50</accession>
<evidence type="ECO:0000256" key="7">
    <source>
        <dbReference type="ARBA" id="ARBA00022833"/>
    </source>
</evidence>